<dbReference type="InterPro" id="IPR017441">
    <property type="entry name" value="Protein_kinase_ATP_BS"/>
</dbReference>
<dbReference type="FunFam" id="1.10.510.10:FF:000051">
    <property type="entry name" value="Receptor-like serine/threonine-protein kinase ALE2"/>
    <property type="match status" value="1"/>
</dbReference>
<dbReference type="GO" id="GO:0016020">
    <property type="term" value="C:membrane"/>
    <property type="evidence" value="ECO:0007669"/>
    <property type="project" value="UniProtKB-SubCell"/>
</dbReference>
<dbReference type="GO" id="GO:0004674">
    <property type="term" value="F:protein serine/threonine kinase activity"/>
    <property type="evidence" value="ECO:0007669"/>
    <property type="project" value="UniProtKB-KW"/>
</dbReference>
<dbReference type="InterPro" id="IPR011009">
    <property type="entry name" value="Kinase-like_dom_sf"/>
</dbReference>
<evidence type="ECO:0000256" key="3">
    <source>
        <dbReference type="ARBA" id="ARBA00023136"/>
    </source>
</evidence>
<keyword evidence="2" id="KW-0723">Serine/threonine-protein kinase</keyword>
<organism evidence="5">
    <name type="scientific">Aegilops tauschii</name>
    <name type="common">Tausch's goatgrass</name>
    <name type="synonym">Aegilops squarrosa</name>
    <dbReference type="NCBI Taxonomy" id="37682"/>
    <lineage>
        <taxon>Eukaryota</taxon>
        <taxon>Viridiplantae</taxon>
        <taxon>Streptophyta</taxon>
        <taxon>Embryophyta</taxon>
        <taxon>Tracheophyta</taxon>
        <taxon>Spermatophyta</taxon>
        <taxon>Magnoliopsida</taxon>
        <taxon>Liliopsida</taxon>
        <taxon>Poales</taxon>
        <taxon>Poaceae</taxon>
        <taxon>BOP clade</taxon>
        <taxon>Pooideae</taxon>
        <taxon>Triticodae</taxon>
        <taxon>Triticeae</taxon>
        <taxon>Triticinae</taxon>
        <taxon>Aegilops</taxon>
    </lineage>
</organism>
<keyword evidence="3" id="KW-0472">Membrane</keyword>
<dbReference type="PANTHER" id="PTHR47985">
    <property type="entry name" value="OS07G0668900 PROTEIN"/>
    <property type="match status" value="1"/>
</dbReference>
<dbReference type="GO" id="GO:0005524">
    <property type="term" value="F:ATP binding"/>
    <property type="evidence" value="ECO:0007669"/>
    <property type="project" value="UniProtKB-UniRule"/>
</dbReference>
<proteinExistence type="predicted"/>
<accession>N1R3V9</accession>
<name>N1R3V9_AEGTA</name>
<dbReference type="SUPFAM" id="SSF56112">
    <property type="entry name" value="Protein kinase-like (PK-like)"/>
    <property type="match status" value="1"/>
</dbReference>
<evidence type="ECO:0000256" key="2">
    <source>
        <dbReference type="ARBA" id="ARBA00022527"/>
    </source>
</evidence>
<keyword evidence="2" id="KW-0418">Kinase</keyword>
<dbReference type="Gene3D" id="1.10.510.10">
    <property type="entry name" value="Transferase(Phosphotransferase) domain 1"/>
    <property type="match status" value="1"/>
</dbReference>
<feature type="region of interest" description="Disordered" evidence="4">
    <location>
        <begin position="1"/>
        <end position="31"/>
    </location>
</feature>
<dbReference type="CDD" id="cd14066">
    <property type="entry name" value="STKc_IRAK"/>
    <property type="match status" value="1"/>
</dbReference>
<comment type="subcellular location">
    <subcellularLocation>
        <location evidence="1">Membrane</location>
    </subcellularLocation>
</comment>
<evidence type="ECO:0000256" key="1">
    <source>
        <dbReference type="ARBA" id="ARBA00004370"/>
    </source>
</evidence>
<dbReference type="Pfam" id="PF07714">
    <property type="entry name" value="PK_Tyr_Ser-Thr"/>
    <property type="match status" value="1"/>
</dbReference>
<dbReference type="PROSITE" id="PS00107">
    <property type="entry name" value="PROTEIN_KINASE_ATP"/>
    <property type="match status" value="1"/>
</dbReference>
<dbReference type="PROSITE" id="PS50011">
    <property type="entry name" value="PROTEIN_KINASE_DOM"/>
    <property type="match status" value="1"/>
</dbReference>
<reference evidence="5" key="1">
    <citation type="submission" date="2015-06" db="UniProtKB">
        <authorList>
            <consortium name="EnsemblPlants"/>
        </authorList>
    </citation>
    <scope>IDENTIFICATION</scope>
</reference>
<evidence type="ECO:0000313" key="5">
    <source>
        <dbReference type="EnsemblPlants" id="EMT17322"/>
    </source>
</evidence>
<feature type="compositionally biased region" description="Polar residues" evidence="4">
    <location>
        <begin position="8"/>
        <end position="21"/>
    </location>
</feature>
<dbReference type="AlphaFoldDB" id="N1R3V9"/>
<sequence length="373" mass="40828">MATRQRRVNSPENVPATTPYSTAPGVHIGGTGELPARVRCSRYRERGARHGRVRRGNVLGRGAYGVVFRGRLGDGTPAAIKRLQLDPRRQGEREFRVEVDLLSRMHSPHLVGLLGYCADQSHRLLVFEFMPNGSLKGPLHPVIPAVDVAAGEQRDARPTLDWQTRLGIALDCARALEFLHEHPSPAVIHRDFNCSNVLLDHNYRARVSDFGTAKVGSNKANGQVVTRVLGTTGYLAPEYASTGKLTTKSDVYSYGVVLLELLTGRVPVDTQRPPGQHVLVSWALPRLTNRERLVQMVDPALKGQFAVKDLIQVAAIAAMCIQTKAEYRPLMTDVVQSLIPIVKKSPSMSCSSTPARPLQHVVYMSPAAGSNTS</sequence>
<dbReference type="PANTHER" id="PTHR47985:SF1">
    <property type="entry name" value="PROTEIN KINASE SUPERFAMILY PROTEIN"/>
    <property type="match status" value="1"/>
</dbReference>
<dbReference type="InterPro" id="IPR000719">
    <property type="entry name" value="Prot_kinase_dom"/>
</dbReference>
<evidence type="ECO:0000256" key="4">
    <source>
        <dbReference type="SAM" id="MobiDB-lite"/>
    </source>
</evidence>
<keyword evidence="2" id="KW-0808">Transferase</keyword>
<dbReference type="InterPro" id="IPR001245">
    <property type="entry name" value="Ser-Thr/Tyr_kinase_cat_dom"/>
</dbReference>
<dbReference type="Gene3D" id="3.30.200.20">
    <property type="entry name" value="Phosphorylase Kinase, domain 1"/>
    <property type="match status" value="1"/>
</dbReference>
<dbReference type="EnsemblPlants" id="EMT17322">
    <property type="protein sequence ID" value="EMT17322"/>
    <property type="gene ID" value="F775_12474"/>
</dbReference>
<protein>
    <submittedName>
        <fullName evidence="5">Serine/threonine-protein kinase PBS1</fullName>
    </submittedName>
</protein>